<gene>
    <name evidence="1" type="ORF">HHU12_04435</name>
</gene>
<evidence type="ECO:0000313" key="1">
    <source>
        <dbReference type="EMBL" id="NME67208.1"/>
    </source>
</evidence>
<keyword evidence="2" id="KW-1185">Reference proteome</keyword>
<evidence type="ECO:0000313" key="2">
    <source>
        <dbReference type="Proteomes" id="UP000576082"/>
    </source>
</evidence>
<organism evidence="1 2">
    <name type="scientific">Flammeovirga aprica JL-4</name>
    <dbReference type="NCBI Taxonomy" id="694437"/>
    <lineage>
        <taxon>Bacteria</taxon>
        <taxon>Pseudomonadati</taxon>
        <taxon>Bacteroidota</taxon>
        <taxon>Cytophagia</taxon>
        <taxon>Cytophagales</taxon>
        <taxon>Flammeovirgaceae</taxon>
        <taxon>Flammeovirga</taxon>
    </lineage>
</organism>
<comment type="caution">
    <text evidence="1">The sequence shown here is derived from an EMBL/GenBank/DDBJ whole genome shotgun (WGS) entry which is preliminary data.</text>
</comment>
<dbReference type="EMBL" id="JABANE010000008">
    <property type="protein sequence ID" value="NME67208.1"/>
    <property type="molecule type" value="Genomic_DNA"/>
</dbReference>
<name>A0A7X9P0D5_9BACT</name>
<dbReference type="RefSeq" id="WP_169655390.1">
    <property type="nucleotide sequence ID" value="NZ_JABANE010000008.1"/>
</dbReference>
<dbReference type="AlphaFoldDB" id="A0A7X9P0D5"/>
<sequence length="106" mass="12051">MINLQQALKHLQVPDAQVEPKEFSFSFIPISGKRKGQVLKVNRAVMNRLSAEKAEKVMSGNKPKQVYDPKSHNLNIRVIESPHFPKGVITVRDWTIVAIDDIETFI</sequence>
<accession>A0A7X9P0D5</accession>
<reference evidence="1 2" key="1">
    <citation type="submission" date="2020-04" db="EMBL/GenBank/DDBJ databases">
        <title>Flammeovirga sp. SR4, a novel species isolated from seawater.</title>
        <authorList>
            <person name="Wang X."/>
        </authorList>
    </citation>
    <scope>NUCLEOTIDE SEQUENCE [LARGE SCALE GENOMIC DNA]</scope>
    <source>
        <strain evidence="1 2">ATCC 23126</strain>
    </source>
</reference>
<dbReference type="Proteomes" id="UP000576082">
    <property type="component" value="Unassembled WGS sequence"/>
</dbReference>
<proteinExistence type="predicted"/>
<protein>
    <submittedName>
        <fullName evidence="1">Uncharacterized protein</fullName>
    </submittedName>
</protein>